<keyword evidence="6" id="KW-0029">Amino-acid transport</keyword>
<feature type="compositionally biased region" description="Polar residues" evidence="9">
    <location>
        <begin position="1"/>
        <end position="23"/>
    </location>
</feature>
<dbReference type="GO" id="GO:0005313">
    <property type="term" value="F:L-glutamate transmembrane transporter activity"/>
    <property type="evidence" value="ECO:0007669"/>
    <property type="project" value="TreeGrafter"/>
</dbReference>
<keyword evidence="3" id="KW-0813">Transport</keyword>
<evidence type="ECO:0000256" key="4">
    <source>
        <dbReference type="ARBA" id="ARBA00022554"/>
    </source>
</evidence>
<evidence type="ECO:0000259" key="11">
    <source>
        <dbReference type="Pfam" id="PF01490"/>
    </source>
</evidence>
<feature type="compositionally biased region" description="Low complexity" evidence="9">
    <location>
        <begin position="417"/>
        <end position="431"/>
    </location>
</feature>
<evidence type="ECO:0000256" key="8">
    <source>
        <dbReference type="ARBA" id="ARBA00023136"/>
    </source>
</evidence>
<feature type="transmembrane region" description="Helical" evidence="10">
    <location>
        <begin position="70"/>
        <end position="93"/>
    </location>
</feature>
<dbReference type="Proteomes" id="UP001054902">
    <property type="component" value="Unassembled WGS sequence"/>
</dbReference>
<evidence type="ECO:0000313" key="13">
    <source>
        <dbReference type="Proteomes" id="UP001054902"/>
    </source>
</evidence>
<gene>
    <name evidence="12" type="ORF">CTEN210_06382</name>
</gene>
<dbReference type="Pfam" id="PF01490">
    <property type="entry name" value="Aa_trans"/>
    <property type="match status" value="1"/>
</dbReference>
<feature type="transmembrane region" description="Helical" evidence="10">
    <location>
        <begin position="232"/>
        <end position="251"/>
    </location>
</feature>
<evidence type="ECO:0000256" key="2">
    <source>
        <dbReference type="ARBA" id="ARBA00008066"/>
    </source>
</evidence>
<feature type="region of interest" description="Disordered" evidence="9">
    <location>
        <begin position="411"/>
        <end position="446"/>
    </location>
</feature>
<evidence type="ECO:0000256" key="3">
    <source>
        <dbReference type="ARBA" id="ARBA00022448"/>
    </source>
</evidence>
<accession>A0AAD3H4E1</accession>
<dbReference type="AlphaFoldDB" id="A0AAD3H4E1"/>
<proteinExistence type="inferred from homology"/>
<keyword evidence="4" id="KW-0926">Vacuole</keyword>
<feature type="region of interest" description="Disordered" evidence="9">
    <location>
        <begin position="1"/>
        <end position="26"/>
    </location>
</feature>
<protein>
    <recommendedName>
        <fullName evidence="11">Amino acid transporter transmembrane domain-containing protein</fullName>
    </recommendedName>
</protein>
<dbReference type="PANTHER" id="PTHR22950:SF678">
    <property type="entry name" value="VACUOLAR AMINO ACID TRANSPORTER 5-RELATED"/>
    <property type="match status" value="1"/>
</dbReference>
<feature type="transmembrane region" description="Helical" evidence="10">
    <location>
        <begin position="208"/>
        <end position="226"/>
    </location>
</feature>
<feature type="transmembrane region" description="Helical" evidence="10">
    <location>
        <begin position="532"/>
        <end position="552"/>
    </location>
</feature>
<comment type="caution">
    <text evidence="12">The sequence shown here is derived from an EMBL/GenBank/DDBJ whole genome shotgun (WGS) entry which is preliminary data.</text>
</comment>
<feature type="transmembrane region" description="Helical" evidence="10">
    <location>
        <begin position="497"/>
        <end position="520"/>
    </location>
</feature>
<evidence type="ECO:0000256" key="6">
    <source>
        <dbReference type="ARBA" id="ARBA00022970"/>
    </source>
</evidence>
<evidence type="ECO:0000256" key="1">
    <source>
        <dbReference type="ARBA" id="ARBA00004128"/>
    </source>
</evidence>
<feature type="domain" description="Amino acid transporter transmembrane" evidence="11">
    <location>
        <begin position="67"/>
        <end position="526"/>
    </location>
</feature>
<evidence type="ECO:0000256" key="7">
    <source>
        <dbReference type="ARBA" id="ARBA00022989"/>
    </source>
</evidence>
<dbReference type="GO" id="GO:0005774">
    <property type="term" value="C:vacuolar membrane"/>
    <property type="evidence" value="ECO:0007669"/>
    <property type="project" value="UniProtKB-SubCell"/>
</dbReference>
<dbReference type="PANTHER" id="PTHR22950">
    <property type="entry name" value="AMINO ACID TRANSPORTER"/>
    <property type="match status" value="1"/>
</dbReference>
<dbReference type="InterPro" id="IPR013057">
    <property type="entry name" value="AA_transpt_TM"/>
</dbReference>
<name>A0AAD3H4E1_9STRA</name>
<evidence type="ECO:0000256" key="9">
    <source>
        <dbReference type="SAM" id="MobiDB-lite"/>
    </source>
</evidence>
<dbReference type="GO" id="GO:0005302">
    <property type="term" value="F:L-tyrosine transmembrane transporter activity"/>
    <property type="evidence" value="ECO:0007669"/>
    <property type="project" value="TreeGrafter"/>
</dbReference>
<evidence type="ECO:0000313" key="12">
    <source>
        <dbReference type="EMBL" id="GFH49906.1"/>
    </source>
</evidence>
<feature type="transmembrane region" description="Helical" evidence="10">
    <location>
        <begin position="99"/>
        <end position="124"/>
    </location>
</feature>
<keyword evidence="7 10" id="KW-1133">Transmembrane helix</keyword>
<evidence type="ECO:0000256" key="10">
    <source>
        <dbReference type="SAM" id="Phobius"/>
    </source>
</evidence>
<dbReference type="GO" id="GO:0015194">
    <property type="term" value="F:L-serine transmembrane transporter activity"/>
    <property type="evidence" value="ECO:0007669"/>
    <property type="project" value="TreeGrafter"/>
</dbReference>
<dbReference type="GO" id="GO:0015189">
    <property type="term" value="F:L-lysine transmembrane transporter activity"/>
    <property type="evidence" value="ECO:0007669"/>
    <property type="project" value="TreeGrafter"/>
</dbReference>
<feature type="transmembrane region" description="Helical" evidence="10">
    <location>
        <begin position="329"/>
        <end position="349"/>
    </location>
</feature>
<organism evidence="12 13">
    <name type="scientific">Chaetoceros tenuissimus</name>
    <dbReference type="NCBI Taxonomy" id="426638"/>
    <lineage>
        <taxon>Eukaryota</taxon>
        <taxon>Sar</taxon>
        <taxon>Stramenopiles</taxon>
        <taxon>Ochrophyta</taxon>
        <taxon>Bacillariophyta</taxon>
        <taxon>Coscinodiscophyceae</taxon>
        <taxon>Chaetocerotophycidae</taxon>
        <taxon>Chaetocerotales</taxon>
        <taxon>Chaetocerotaceae</taxon>
        <taxon>Chaetoceros</taxon>
    </lineage>
</organism>
<sequence>MSSSQHQQQLDFDYSNEPSTPSSEAFIEDSLPEVDFDYDETDDHEAYSDTQNTLTLELDEHGNPKRTASIFSCVINLLNTVAGAGMLGLPSAFASSGYLVGTCLLLFAAFFSALGLHLLSVSATTAQQRLPTNKPASFYTVAITAMPQFAIFIDIAVALKCFGVATGYFVTVADCMVDAFHYVFRNFSQMTETTAEEIEEMVFTNRQFWVVCALVCVLPISFFQTLDSLKFTSTLSLILIYSLAVGVILYAQGVFDACESHGGNTHYYHDGLVDDGIEQVCRGSTAIITDFDDTVKNLAIFVFSFTCHQNVFTITNELRSPTRRRVDSVIGIAISAALVLYMIVAIEGYRTYGSEVKGDILLNYPQTGLVTTMRIGIAIMVILSYPLQLDPSRRCLTSLVYALIGRRAQRRREQEQQETSHTSDASQSSSRTTDEMERLAEPETEMDASSLWMDPASAIDVDDNMVDFIDGFIFNGITIVFLVLSFIIAMSVSDLGIILGVVGATGSTMVSYILPGLIYVTLHPEPHFLRSLARLQLGLGIIIVPTALYFVLFKGASG</sequence>
<feature type="compositionally biased region" description="Basic and acidic residues" evidence="9">
    <location>
        <begin position="432"/>
        <end position="441"/>
    </location>
</feature>
<keyword evidence="13" id="KW-1185">Reference proteome</keyword>
<feature type="transmembrane region" description="Helical" evidence="10">
    <location>
        <begin position="472"/>
        <end position="491"/>
    </location>
</feature>
<comment type="subcellular location">
    <subcellularLocation>
        <location evidence="1">Vacuole membrane</location>
        <topology evidence="1">Multi-pass membrane protein</topology>
    </subcellularLocation>
</comment>
<keyword evidence="5 10" id="KW-0812">Transmembrane</keyword>
<keyword evidence="8 10" id="KW-0472">Membrane</keyword>
<dbReference type="GO" id="GO:0005290">
    <property type="term" value="F:L-histidine transmembrane transporter activity"/>
    <property type="evidence" value="ECO:0007669"/>
    <property type="project" value="TreeGrafter"/>
</dbReference>
<dbReference type="GO" id="GO:0061459">
    <property type="term" value="F:L-arginine transmembrane transporter activity"/>
    <property type="evidence" value="ECO:0007669"/>
    <property type="project" value="TreeGrafter"/>
</dbReference>
<reference evidence="12 13" key="1">
    <citation type="journal article" date="2021" name="Sci. Rep.">
        <title>The genome of the diatom Chaetoceros tenuissimus carries an ancient integrated fragment of an extant virus.</title>
        <authorList>
            <person name="Hongo Y."/>
            <person name="Kimura K."/>
            <person name="Takaki Y."/>
            <person name="Yoshida Y."/>
            <person name="Baba S."/>
            <person name="Kobayashi G."/>
            <person name="Nagasaki K."/>
            <person name="Hano T."/>
            <person name="Tomaru Y."/>
        </authorList>
    </citation>
    <scope>NUCLEOTIDE SEQUENCE [LARGE SCALE GENOMIC DNA]</scope>
    <source>
        <strain evidence="12 13">NIES-3715</strain>
    </source>
</reference>
<dbReference type="EMBL" id="BLLK01000038">
    <property type="protein sequence ID" value="GFH49906.1"/>
    <property type="molecule type" value="Genomic_DNA"/>
</dbReference>
<evidence type="ECO:0000256" key="5">
    <source>
        <dbReference type="ARBA" id="ARBA00022692"/>
    </source>
</evidence>
<feature type="transmembrane region" description="Helical" evidence="10">
    <location>
        <begin position="369"/>
        <end position="387"/>
    </location>
</feature>
<feature type="transmembrane region" description="Helical" evidence="10">
    <location>
        <begin position="136"/>
        <end position="159"/>
    </location>
</feature>
<feature type="transmembrane region" description="Helical" evidence="10">
    <location>
        <begin position="165"/>
        <end position="184"/>
    </location>
</feature>
<comment type="similarity">
    <text evidence="2">Belongs to the amino acid/polyamine transporter 2 family.</text>
</comment>